<keyword evidence="5" id="KW-1185">Reference proteome</keyword>
<dbReference type="AlphaFoldDB" id="K8F0P0"/>
<dbReference type="Gene3D" id="3.40.50.300">
    <property type="entry name" value="P-loop containing nucleotide triphosphate hydrolases"/>
    <property type="match status" value="1"/>
</dbReference>
<reference evidence="4 5" key="1">
    <citation type="submission" date="2011-10" db="EMBL/GenBank/DDBJ databases">
        <authorList>
            <person name="Genoscope - CEA"/>
        </authorList>
    </citation>
    <scope>NUCLEOTIDE SEQUENCE [LARGE SCALE GENOMIC DNA]</scope>
    <source>
        <strain evidence="4 5">RCC 1105</strain>
    </source>
</reference>
<dbReference type="Proteomes" id="UP000198341">
    <property type="component" value="Chromosome 10"/>
</dbReference>
<dbReference type="InterPro" id="IPR013641">
    <property type="entry name" value="KTI12/PSTK"/>
</dbReference>
<dbReference type="STRING" id="41875.K8F0P0"/>
<sequence>MSSKPPSCLIILTGLPKSNKSLVAKDILRRLLDAGEECVLVDEPSLSLKRNKAYKDARMEKITRQTLQSTVERYVRPNGPHVILDSMNLVKGFRYQLWCIARENACRCVTLFCADSREVATSRNQSAALKEVDASVEAYEDSIFEDLCNRYEVPDTRDRWHKPMFTLKTKPIASEDFSGEIYKGDYVSNSNDDGAHVFVDGEMTYDAIIRMVSGEGSSKDETTGDGDGEAMTSLEESFARNAAIDGASRKSLRPTFATATTRLSETNLRYSLDKAIQRVIDSIAKQNSANPLGVSEPTTYTFEDIHGQDCSTGLKPIRCVRQPTLIELRRFKRDFLKISSSLKTKSSEQISQLFAECVARDVK</sequence>
<evidence type="ECO:0000256" key="2">
    <source>
        <dbReference type="ARBA" id="ARBA00022840"/>
    </source>
</evidence>
<evidence type="ECO:0000313" key="5">
    <source>
        <dbReference type="Proteomes" id="UP000198341"/>
    </source>
</evidence>
<dbReference type="InterPro" id="IPR027417">
    <property type="entry name" value="P-loop_NTPase"/>
</dbReference>
<comment type="similarity">
    <text evidence="3">Belongs to the KTI12 family.</text>
</comment>
<name>K8F0P0_9CHLO</name>
<dbReference type="OrthoDB" id="497371at2759"/>
<keyword evidence="1" id="KW-0547">Nucleotide-binding</keyword>
<dbReference type="eggNOG" id="KOG3062">
    <property type="taxonomic scope" value="Eukaryota"/>
</dbReference>
<dbReference type="PANTHER" id="PTHR12435">
    <property type="match status" value="1"/>
</dbReference>
<dbReference type="GO" id="GO:0005524">
    <property type="term" value="F:ATP binding"/>
    <property type="evidence" value="ECO:0007669"/>
    <property type="project" value="UniProtKB-KW"/>
</dbReference>
<dbReference type="RefSeq" id="XP_007510812.1">
    <property type="nucleotide sequence ID" value="XM_007510750.1"/>
</dbReference>
<evidence type="ECO:0000256" key="3">
    <source>
        <dbReference type="ARBA" id="ARBA00025768"/>
    </source>
</evidence>
<dbReference type="GeneID" id="19013087"/>
<evidence type="ECO:0000313" key="4">
    <source>
        <dbReference type="EMBL" id="CCO18345.1"/>
    </source>
</evidence>
<evidence type="ECO:0000256" key="1">
    <source>
        <dbReference type="ARBA" id="ARBA00022741"/>
    </source>
</evidence>
<dbReference type="Pfam" id="PF08433">
    <property type="entry name" value="KTI12"/>
    <property type="match status" value="1"/>
</dbReference>
<dbReference type="EMBL" id="FO082269">
    <property type="protein sequence ID" value="CCO18345.1"/>
    <property type="molecule type" value="Genomic_DNA"/>
</dbReference>
<proteinExistence type="inferred from homology"/>
<keyword evidence="2" id="KW-0067">ATP-binding</keyword>
<gene>
    <name evidence="4" type="ordered locus">Bathy10g00100</name>
</gene>
<protein>
    <submittedName>
        <fullName evidence="4">Uncharacterized protein</fullName>
    </submittedName>
</protein>
<accession>K8F0P0</accession>
<organism evidence="4 5">
    <name type="scientific">Bathycoccus prasinos</name>
    <dbReference type="NCBI Taxonomy" id="41875"/>
    <lineage>
        <taxon>Eukaryota</taxon>
        <taxon>Viridiplantae</taxon>
        <taxon>Chlorophyta</taxon>
        <taxon>Mamiellophyceae</taxon>
        <taxon>Mamiellales</taxon>
        <taxon>Bathycoccaceae</taxon>
        <taxon>Bathycoccus</taxon>
    </lineage>
</organism>
<dbReference type="SUPFAM" id="SSF52540">
    <property type="entry name" value="P-loop containing nucleoside triphosphate hydrolases"/>
    <property type="match status" value="1"/>
</dbReference>
<dbReference type="KEGG" id="bpg:Bathy10g00100"/>